<dbReference type="Proteomes" id="UP000199163">
    <property type="component" value="Unassembled WGS sequence"/>
</dbReference>
<keyword evidence="3" id="KW-1185">Reference proteome</keyword>
<dbReference type="STRING" id="568899.SAMN05192534_109115"/>
<dbReference type="PANTHER" id="PTHR48207">
    <property type="entry name" value="SUCCINATE--HYDROXYMETHYLGLUTARATE COA-TRANSFERASE"/>
    <property type="match status" value="1"/>
</dbReference>
<protein>
    <submittedName>
        <fullName evidence="2">Crotonobetainyl-CoA:carnitine CoA-transferase CaiB</fullName>
    </submittedName>
</protein>
<accession>A0A1G8EIZ7</accession>
<proteinExistence type="predicted"/>
<dbReference type="InterPro" id="IPR044855">
    <property type="entry name" value="CoA-Trfase_III_dom3_sf"/>
</dbReference>
<dbReference type="SUPFAM" id="SSF89796">
    <property type="entry name" value="CoA-transferase family III (CaiB/BaiF)"/>
    <property type="match status" value="1"/>
</dbReference>
<dbReference type="InterPro" id="IPR023606">
    <property type="entry name" value="CoA-Trfase_III_dom_1_sf"/>
</dbReference>
<dbReference type="GO" id="GO:0008410">
    <property type="term" value="F:CoA-transferase activity"/>
    <property type="evidence" value="ECO:0007669"/>
    <property type="project" value="TreeGrafter"/>
</dbReference>
<organism evidence="2 3">
    <name type="scientific">Alteribacillus persepolensis</name>
    <dbReference type="NCBI Taxonomy" id="568899"/>
    <lineage>
        <taxon>Bacteria</taxon>
        <taxon>Bacillati</taxon>
        <taxon>Bacillota</taxon>
        <taxon>Bacilli</taxon>
        <taxon>Bacillales</taxon>
        <taxon>Bacillaceae</taxon>
        <taxon>Alteribacillus</taxon>
    </lineage>
</organism>
<dbReference type="EMBL" id="FNDK01000009">
    <property type="protein sequence ID" value="SDH69770.1"/>
    <property type="molecule type" value="Genomic_DNA"/>
</dbReference>
<dbReference type="AlphaFoldDB" id="A0A1G8EIZ7"/>
<dbReference type="RefSeq" id="WP_091273279.1">
    <property type="nucleotide sequence ID" value="NZ_FNDK01000009.1"/>
</dbReference>
<dbReference type="InterPro" id="IPR050483">
    <property type="entry name" value="CoA-transferase_III_domain"/>
</dbReference>
<gene>
    <name evidence="2" type="ORF">SAMN05192534_109115</name>
</gene>
<dbReference type="Pfam" id="PF02515">
    <property type="entry name" value="CoA_transf_3"/>
    <property type="match status" value="1"/>
</dbReference>
<dbReference type="InterPro" id="IPR003673">
    <property type="entry name" value="CoA-Trfase_fam_III"/>
</dbReference>
<reference evidence="2 3" key="1">
    <citation type="submission" date="2016-10" db="EMBL/GenBank/DDBJ databases">
        <authorList>
            <person name="de Groot N.N."/>
        </authorList>
    </citation>
    <scope>NUCLEOTIDE SEQUENCE [LARGE SCALE GENOMIC DNA]</scope>
    <source>
        <strain evidence="2 3">DSM 21632</strain>
    </source>
</reference>
<dbReference type="Gene3D" id="3.30.1540.10">
    <property type="entry name" value="formyl-coa transferase, domain 3"/>
    <property type="match status" value="1"/>
</dbReference>
<dbReference type="PANTHER" id="PTHR48207:SF3">
    <property type="entry name" value="SUCCINATE--HYDROXYMETHYLGLUTARATE COA-TRANSFERASE"/>
    <property type="match status" value="1"/>
</dbReference>
<sequence>MLPLQGITVVSIEQAVAAPFATRQLADLGARVIKVERPEGGDFARGYDTTVNGMSSHFTWLNRSKESITLNLKENKDKEVLERLLAQADVFIQNLAPGAMGRLGFDPEELLKKYPRLISVGISGYGSNGSYRDKKAYDLLIQCEAGAVSVTGTEETPSKTGMSIADIAAGMYAYTSVLTALLARNQTNKGDVIEISMLEALGEWMGYPMYYANYGGTEPKRTGASHATIYPYGPFTLKDGKTVFLGIQNEREWKQFCDQVLQLEELAEDPRFESNYKRVENREVLETIIEETFQQLTSEEVIQGLNEANIANARLNTMKEFMDHPQLKERKRWGDVELPSGERVKALIPPFTAKNLDYVMNPIPALGEHTDKILKEIGISRVE</sequence>
<evidence type="ECO:0000313" key="3">
    <source>
        <dbReference type="Proteomes" id="UP000199163"/>
    </source>
</evidence>
<dbReference type="Gene3D" id="3.40.50.10540">
    <property type="entry name" value="Crotonobetainyl-coa:carnitine coa-transferase, domain 1"/>
    <property type="match status" value="1"/>
</dbReference>
<evidence type="ECO:0000256" key="1">
    <source>
        <dbReference type="ARBA" id="ARBA00022679"/>
    </source>
</evidence>
<evidence type="ECO:0000313" key="2">
    <source>
        <dbReference type="EMBL" id="SDH69770.1"/>
    </source>
</evidence>
<keyword evidence="1 2" id="KW-0808">Transferase</keyword>
<name>A0A1G8EIZ7_9BACI</name>
<dbReference type="OrthoDB" id="9797653at2"/>